<keyword evidence="2" id="KW-1185">Reference proteome</keyword>
<accession>A0ABN3D3R3</accession>
<dbReference type="Proteomes" id="UP001499843">
    <property type="component" value="Unassembled WGS sequence"/>
</dbReference>
<gene>
    <name evidence="1" type="ORF">GCM10009850_119260</name>
</gene>
<reference evidence="2" key="1">
    <citation type="journal article" date="2019" name="Int. J. Syst. Evol. Microbiol.">
        <title>The Global Catalogue of Microorganisms (GCM) 10K type strain sequencing project: providing services to taxonomists for standard genome sequencing and annotation.</title>
        <authorList>
            <consortium name="The Broad Institute Genomics Platform"/>
            <consortium name="The Broad Institute Genome Sequencing Center for Infectious Disease"/>
            <person name="Wu L."/>
            <person name="Ma J."/>
        </authorList>
    </citation>
    <scope>NUCLEOTIDE SEQUENCE [LARGE SCALE GENOMIC DNA]</scope>
    <source>
        <strain evidence="2">JCM 16114</strain>
    </source>
</reference>
<proteinExistence type="predicted"/>
<name>A0ABN3D3R3_9ACTN</name>
<sequence length="59" mass="5942">MPHAGQDPAAPSRCPATPCDHFALVNAALDALGADGIGWLPSKGWNDAAQMGTARGAGR</sequence>
<dbReference type="RefSeq" id="WP_344496075.1">
    <property type="nucleotide sequence ID" value="NZ_BAAAQX010000070.1"/>
</dbReference>
<comment type="caution">
    <text evidence="1">The sequence shown here is derived from an EMBL/GenBank/DDBJ whole genome shotgun (WGS) entry which is preliminary data.</text>
</comment>
<evidence type="ECO:0000313" key="1">
    <source>
        <dbReference type="EMBL" id="GAA2216457.1"/>
    </source>
</evidence>
<dbReference type="EMBL" id="BAAAQX010000070">
    <property type="protein sequence ID" value="GAA2216457.1"/>
    <property type="molecule type" value="Genomic_DNA"/>
</dbReference>
<evidence type="ECO:0000313" key="2">
    <source>
        <dbReference type="Proteomes" id="UP001499843"/>
    </source>
</evidence>
<protein>
    <submittedName>
        <fullName evidence="1">Uncharacterized protein</fullName>
    </submittedName>
</protein>
<organism evidence="1 2">
    <name type="scientific">Nonomuraea monospora</name>
    <dbReference type="NCBI Taxonomy" id="568818"/>
    <lineage>
        <taxon>Bacteria</taxon>
        <taxon>Bacillati</taxon>
        <taxon>Actinomycetota</taxon>
        <taxon>Actinomycetes</taxon>
        <taxon>Streptosporangiales</taxon>
        <taxon>Streptosporangiaceae</taxon>
        <taxon>Nonomuraea</taxon>
    </lineage>
</organism>